<dbReference type="Proteomes" id="UP000789702">
    <property type="component" value="Unassembled WGS sequence"/>
</dbReference>
<evidence type="ECO:0000313" key="1">
    <source>
        <dbReference type="EMBL" id="CAG8686219.1"/>
    </source>
</evidence>
<accession>A0ACA9P030</accession>
<sequence length="66" mass="7793">KLIMIFENFHENKIKLSLELNNMNYAQSDKFNNANEVDITNSDKNNLEHGDKNKVFISSKHKREKL</sequence>
<comment type="caution">
    <text evidence="1">The sequence shown here is derived from an EMBL/GenBank/DDBJ whole genome shotgun (WGS) entry which is preliminary data.</text>
</comment>
<protein>
    <submittedName>
        <fullName evidence="1">2078_t:CDS:1</fullName>
    </submittedName>
</protein>
<name>A0ACA9P030_9GLOM</name>
<keyword evidence="2" id="KW-1185">Reference proteome</keyword>
<dbReference type="EMBL" id="CAJVPU010022572">
    <property type="protein sequence ID" value="CAG8686219.1"/>
    <property type="molecule type" value="Genomic_DNA"/>
</dbReference>
<feature type="non-terminal residue" evidence="1">
    <location>
        <position position="1"/>
    </location>
</feature>
<evidence type="ECO:0000313" key="2">
    <source>
        <dbReference type="Proteomes" id="UP000789702"/>
    </source>
</evidence>
<proteinExistence type="predicted"/>
<reference evidence="1" key="1">
    <citation type="submission" date="2021-06" db="EMBL/GenBank/DDBJ databases">
        <authorList>
            <person name="Kallberg Y."/>
            <person name="Tangrot J."/>
            <person name="Rosling A."/>
        </authorList>
    </citation>
    <scope>NUCLEOTIDE SEQUENCE</scope>
    <source>
        <strain evidence="1">IL203A</strain>
    </source>
</reference>
<gene>
    <name evidence="1" type="ORF">DHETER_LOCUS10924</name>
</gene>
<organism evidence="1 2">
    <name type="scientific">Dentiscutata heterogama</name>
    <dbReference type="NCBI Taxonomy" id="1316150"/>
    <lineage>
        <taxon>Eukaryota</taxon>
        <taxon>Fungi</taxon>
        <taxon>Fungi incertae sedis</taxon>
        <taxon>Mucoromycota</taxon>
        <taxon>Glomeromycotina</taxon>
        <taxon>Glomeromycetes</taxon>
        <taxon>Diversisporales</taxon>
        <taxon>Gigasporaceae</taxon>
        <taxon>Dentiscutata</taxon>
    </lineage>
</organism>